<proteinExistence type="predicted"/>
<evidence type="ECO:0000313" key="2">
    <source>
        <dbReference type="Proteomes" id="UP001056120"/>
    </source>
</evidence>
<comment type="caution">
    <text evidence="1">The sequence shown here is derived from an EMBL/GenBank/DDBJ whole genome shotgun (WGS) entry which is preliminary data.</text>
</comment>
<gene>
    <name evidence="1" type="ORF">L1987_60480</name>
</gene>
<accession>A0ACB9D866</accession>
<reference evidence="2" key="1">
    <citation type="journal article" date="2022" name="Mol. Ecol. Resour.">
        <title>The genomes of chicory, endive, great burdock and yacon provide insights into Asteraceae palaeo-polyploidization history and plant inulin production.</title>
        <authorList>
            <person name="Fan W."/>
            <person name="Wang S."/>
            <person name="Wang H."/>
            <person name="Wang A."/>
            <person name="Jiang F."/>
            <person name="Liu H."/>
            <person name="Zhao H."/>
            <person name="Xu D."/>
            <person name="Zhang Y."/>
        </authorList>
    </citation>
    <scope>NUCLEOTIDE SEQUENCE [LARGE SCALE GENOMIC DNA]</scope>
    <source>
        <strain evidence="2">cv. Yunnan</strain>
    </source>
</reference>
<evidence type="ECO:0000313" key="1">
    <source>
        <dbReference type="EMBL" id="KAI3742784.1"/>
    </source>
</evidence>
<reference evidence="1 2" key="2">
    <citation type="journal article" date="2022" name="Mol. Ecol. Resour.">
        <title>The genomes of chicory, endive, great burdock and yacon provide insights into Asteraceae paleo-polyploidization history and plant inulin production.</title>
        <authorList>
            <person name="Fan W."/>
            <person name="Wang S."/>
            <person name="Wang H."/>
            <person name="Wang A."/>
            <person name="Jiang F."/>
            <person name="Liu H."/>
            <person name="Zhao H."/>
            <person name="Xu D."/>
            <person name="Zhang Y."/>
        </authorList>
    </citation>
    <scope>NUCLEOTIDE SEQUENCE [LARGE SCALE GENOMIC DNA]</scope>
    <source>
        <strain evidence="2">cv. Yunnan</strain>
        <tissue evidence="1">Leaves</tissue>
    </source>
</reference>
<sequence>MMGGGGAAGEQQAEVDGSGGASGIFRPSDGGGQWGRRQRWSSRLSTSSSVSLVQLELKLSSGSNRWAWLGTAAGWSAGDRIQSYSGSSVSANTSTPRTDLQWALGKAGEDRVHVVVSKEHGWMFVGIYDGLNGLDAPEFLMDSFT</sequence>
<dbReference type="Proteomes" id="UP001056120">
    <property type="component" value="Linkage Group LG20"/>
</dbReference>
<dbReference type="EMBL" id="CM042037">
    <property type="protein sequence ID" value="KAI3742784.1"/>
    <property type="molecule type" value="Genomic_DNA"/>
</dbReference>
<name>A0ACB9D866_9ASTR</name>
<keyword evidence="2" id="KW-1185">Reference proteome</keyword>
<organism evidence="1 2">
    <name type="scientific">Smallanthus sonchifolius</name>
    <dbReference type="NCBI Taxonomy" id="185202"/>
    <lineage>
        <taxon>Eukaryota</taxon>
        <taxon>Viridiplantae</taxon>
        <taxon>Streptophyta</taxon>
        <taxon>Embryophyta</taxon>
        <taxon>Tracheophyta</taxon>
        <taxon>Spermatophyta</taxon>
        <taxon>Magnoliopsida</taxon>
        <taxon>eudicotyledons</taxon>
        <taxon>Gunneridae</taxon>
        <taxon>Pentapetalae</taxon>
        <taxon>asterids</taxon>
        <taxon>campanulids</taxon>
        <taxon>Asterales</taxon>
        <taxon>Asteraceae</taxon>
        <taxon>Asteroideae</taxon>
        <taxon>Heliantheae alliance</taxon>
        <taxon>Millerieae</taxon>
        <taxon>Smallanthus</taxon>
    </lineage>
</organism>
<protein>
    <submittedName>
        <fullName evidence="1">Uncharacterized protein</fullName>
    </submittedName>
</protein>